<feature type="compositionally biased region" description="Basic and acidic residues" evidence="2">
    <location>
        <begin position="30"/>
        <end position="39"/>
    </location>
</feature>
<feature type="coiled-coil region" evidence="1">
    <location>
        <begin position="62"/>
        <end position="118"/>
    </location>
</feature>
<gene>
    <name evidence="3" type="ORF">CPELLU_LOCUS837</name>
</gene>
<evidence type="ECO:0000313" key="4">
    <source>
        <dbReference type="Proteomes" id="UP000789759"/>
    </source>
</evidence>
<evidence type="ECO:0000313" key="3">
    <source>
        <dbReference type="EMBL" id="CAG8465822.1"/>
    </source>
</evidence>
<reference evidence="3" key="1">
    <citation type="submission" date="2021-06" db="EMBL/GenBank/DDBJ databases">
        <authorList>
            <person name="Kallberg Y."/>
            <person name="Tangrot J."/>
            <person name="Rosling A."/>
        </authorList>
    </citation>
    <scope>NUCLEOTIDE SEQUENCE</scope>
    <source>
        <strain evidence="3">FL966</strain>
    </source>
</reference>
<accession>A0A9N8Z0Z9</accession>
<dbReference type="AlphaFoldDB" id="A0A9N8Z0Z9"/>
<evidence type="ECO:0000256" key="1">
    <source>
        <dbReference type="SAM" id="Coils"/>
    </source>
</evidence>
<evidence type="ECO:0000256" key="2">
    <source>
        <dbReference type="SAM" id="MobiDB-lite"/>
    </source>
</evidence>
<keyword evidence="4" id="KW-1185">Reference proteome</keyword>
<feature type="region of interest" description="Disordered" evidence="2">
    <location>
        <begin position="13"/>
        <end position="39"/>
    </location>
</feature>
<proteinExistence type="predicted"/>
<sequence>MINNYILCNLQKTSPKDPTFSPKKRQFSGSDKENEKLKKLTEGQREIAAERVKKYCIIETNYDNLEAENKRLQERIKFLEELREVQRLEENHNRTMQRESLRARMENIRTSLESSENVVSSEMVKSKYSLTSLNLSHSL</sequence>
<comment type="caution">
    <text evidence="3">The sequence shown here is derived from an EMBL/GenBank/DDBJ whole genome shotgun (WGS) entry which is preliminary data.</text>
</comment>
<dbReference type="Proteomes" id="UP000789759">
    <property type="component" value="Unassembled WGS sequence"/>
</dbReference>
<dbReference type="EMBL" id="CAJVQA010000276">
    <property type="protein sequence ID" value="CAG8465822.1"/>
    <property type="molecule type" value="Genomic_DNA"/>
</dbReference>
<keyword evidence="1" id="KW-0175">Coiled coil</keyword>
<protein>
    <submittedName>
        <fullName evidence="3">6830_t:CDS:1</fullName>
    </submittedName>
</protein>
<organism evidence="3 4">
    <name type="scientific">Cetraspora pellucida</name>
    <dbReference type="NCBI Taxonomy" id="1433469"/>
    <lineage>
        <taxon>Eukaryota</taxon>
        <taxon>Fungi</taxon>
        <taxon>Fungi incertae sedis</taxon>
        <taxon>Mucoromycota</taxon>
        <taxon>Glomeromycotina</taxon>
        <taxon>Glomeromycetes</taxon>
        <taxon>Diversisporales</taxon>
        <taxon>Gigasporaceae</taxon>
        <taxon>Cetraspora</taxon>
    </lineage>
</organism>
<name>A0A9N8Z0Z9_9GLOM</name>